<accession>A0AAD6D6X3</accession>
<name>A0AAD6D6X3_9EURO</name>
<comment type="caution">
    <text evidence="1">The sequence shown here is derived from an EMBL/GenBank/DDBJ whole genome shotgun (WGS) entry which is preliminary data.</text>
</comment>
<proteinExistence type="predicted"/>
<dbReference type="EMBL" id="JAQIZZ010000001">
    <property type="protein sequence ID" value="KAJ5556956.1"/>
    <property type="molecule type" value="Genomic_DNA"/>
</dbReference>
<protein>
    <submittedName>
        <fullName evidence="1">Uncharacterized protein</fullName>
    </submittedName>
</protein>
<keyword evidence="2" id="KW-1185">Reference proteome</keyword>
<sequence>MAVFSVGEADINGFVCLAPVERKTNPSNYCRLLRVLILLYIDQGGFRTGYPFGSGNIGRPTPQIPTIFSSDREIALKDILVARFLWTADFKVVCMTRNGNVLFNKLYNRLWFAIDQSGLETGRLTALEFQPKHSVLWRAFNLGQVMIFYYGQGYTLDALIDEHIGGPPWVNEPYAPSLYPRS</sequence>
<gene>
    <name evidence="1" type="ORF">N7494_000871</name>
</gene>
<evidence type="ECO:0000313" key="1">
    <source>
        <dbReference type="EMBL" id="KAJ5556956.1"/>
    </source>
</evidence>
<reference evidence="1 2" key="1">
    <citation type="journal article" date="2023" name="IMA Fungus">
        <title>Comparative genomic study of the Penicillium genus elucidates a diverse pangenome and 15 lateral gene transfer events.</title>
        <authorList>
            <person name="Petersen C."/>
            <person name="Sorensen T."/>
            <person name="Nielsen M.R."/>
            <person name="Sondergaard T.E."/>
            <person name="Sorensen J.L."/>
            <person name="Fitzpatrick D.A."/>
            <person name="Frisvad J.C."/>
            <person name="Nielsen K.L."/>
        </authorList>
    </citation>
    <scope>NUCLEOTIDE SEQUENCE [LARGE SCALE GENOMIC DNA]</scope>
    <source>
        <strain evidence="1 2">IBT 35679</strain>
    </source>
</reference>
<dbReference type="Proteomes" id="UP001220324">
    <property type="component" value="Unassembled WGS sequence"/>
</dbReference>
<dbReference type="AlphaFoldDB" id="A0AAD6D6X3"/>
<evidence type="ECO:0000313" key="2">
    <source>
        <dbReference type="Proteomes" id="UP001220324"/>
    </source>
</evidence>
<organism evidence="1 2">
    <name type="scientific">Penicillium frequentans</name>
    <dbReference type="NCBI Taxonomy" id="3151616"/>
    <lineage>
        <taxon>Eukaryota</taxon>
        <taxon>Fungi</taxon>
        <taxon>Dikarya</taxon>
        <taxon>Ascomycota</taxon>
        <taxon>Pezizomycotina</taxon>
        <taxon>Eurotiomycetes</taxon>
        <taxon>Eurotiomycetidae</taxon>
        <taxon>Eurotiales</taxon>
        <taxon>Aspergillaceae</taxon>
        <taxon>Penicillium</taxon>
    </lineage>
</organism>